<reference evidence="2 3" key="1">
    <citation type="journal article" date="2018" name="MBio">
        <title>Comparative Genomics Reveals the Core Gene Toolbox for the Fungus-Insect Symbiosis.</title>
        <authorList>
            <person name="Wang Y."/>
            <person name="Stata M."/>
            <person name="Wang W."/>
            <person name="Stajich J.E."/>
            <person name="White M.M."/>
            <person name="Moncalvo J.M."/>
        </authorList>
    </citation>
    <scope>NUCLEOTIDE SEQUENCE [LARGE SCALE GENOMIC DNA]</scope>
    <source>
        <strain evidence="2 3">SC-DP-2</strain>
    </source>
</reference>
<accession>A0A2T9ZJ64</accession>
<dbReference type="Gene3D" id="3.60.21.70">
    <property type="entry name" value="PhoD-like phosphatase"/>
    <property type="match status" value="1"/>
</dbReference>
<evidence type="ECO:0000259" key="1">
    <source>
        <dbReference type="Pfam" id="PF19050"/>
    </source>
</evidence>
<dbReference type="PANTHER" id="PTHR46689">
    <property type="entry name" value="MEMBRANE PROTEIN, PUTATIVE-RELATED"/>
    <property type="match status" value="1"/>
</dbReference>
<dbReference type="STRING" id="133381.A0A2T9ZJ64"/>
<dbReference type="Proteomes" id="UP000245609">
    <property type="component" value="Unassembled WGS sequence"/>
</dbReference>
<dbReference type="Pfam" id="PF19050">
    <property type="entry name" value="PhoD_2"/>
    <property type="match status" value="2"/>
</dbReference>
<keyword evidence="3" id="KW-1185">Reference proteome</keyword>
<proteinExistence type="predicted"/>
<dbReference type="InterPro" id="IPR038607">
    <property type="entry name" value="PhoD-like_sf"/>
</dbReference>
<dbReference type="EMBL" id="MBFS01000096">
    <property type="protein sequence ID" value="PVV04656.1"/>
    <property type="molecule type" value="Genomic_DNA"/>
</dbReference>
<gene>
    <name evidence="2" type="ORF">BB560_000827</name>
</gene>
<dbReference type="InterPro" id="IPR018946">
    <property type="entry name" value="PhoD-like_MPP"/>
</dbReference>
<comment type="caution">
    <text evidence="2">The sequence shown here is derived from an EMBL/GenBank/DDBJ whole genome shotgun (WGS) entry which is preliminary data.</text>
</comment>
<organism evidence="2 3">
    <name type="scientific">Smittium megazygosporum</name>
    <dbReference type="NCBI Taxonomy" id="133381"/>
    <lineage>
        <taxon>Eukaryota</taxon>
        <taxon>Fungi</taxon>
        <taxon>Fungi incertae sedis</taxon>
        <taxon>Zoopagomycota</taxon>
        <taxon>Kickxellomycotina</taxon>
        <taxon>Harpellomycetes</taxon>
        <taxon>Harpellales</taxon>
        <taxon>Legeriomycetaceae</taxon>
        <taxon>Smittium</taxon>
    </lineage>
</organism>
<name>A0A2T9ZJ64_9FUNG</name>
<dbReference type="PANTHER" id="PTHR46689:SF1">
    <property type="entry name" value="PHOD-LIKE PHOSPHATASE DOMAIN-CONTAINING PROTEIN"/>
    <property type="match status" value="1"/>
</dbReference>
<dbReference type="InterPro" id="IPR043904">
    <property type="entry name" value="PhoD_2-like"/>
</dbReference>
<feature type="domain" description="PhoD-like phosphatase" evidence="1">
    <location>
        <begin position="422"/>
        <end position="576"/>
    </location>
</feature>
<evidence type="ECO:0000313" key="3">
    <source>
        <dbReference type="Proteomes" id="UP000245609"/>
    </source>
</evidence>
<dbReference type="OrthoDB" id="2419400at2759"/>
<protein>
    <recommendedName>
        <fullName evidence="1">PhoD-like phosphatase domain-containing protein</fullName>
    </recommendedName>
</protein>
<dbReference type="GO" id="GO:0016020">
    <property type="term" value="C:membrane"/>
    <property type="evidence" value="ECO:0007669"/>
    <property type="project" value="TreeGrafter"/>
</dbReference>
<feature type="domain" description="PhoD-like phosphatase" evidence="1">
    <location>
        <begin position="153"/>
        <end position="410"/>
    </location>
</feature>
<dbReference type="CDD" id="cd07389">
    <property type="entry name" value="MPP_PhoD"/>
    <property type="match status" value="1"/>
</dbReference>
<sequence>MDFPVLDKNKVPQGSAEPALWLEGDEREMYVGDVTKVNIPGYEYDYLAMFDQNGFPRRCNRFDGILGPTVMFINVDLLTATYLGSVFIIYPAPSQQPTISFRDGVAPQPYFGNPTILAKHNASILCRYDFAIPLDINLEKRIEYNINNTPEVYNFTIPSQTSQWRWCFWSCNGWSLNVEKKAKDKLGGDNVVWDSLLEKHKKFPFHVMVGGGDQLYCDLFWNDDIWKPWFQTKHKANRKAFIPTPEMESFLDNFFFAHYTKNFFYTSKFTDALTTVPFAFIIDDHDIFDGWGSYPDYLHNSNIFQMIKFYAFKYFLLFQAHSNYELSRTHGYFGKEGFSWLKNIGPFAAILGVDTRYERTLSNVVSNESYDMIFDRLYSLPVSTKHLFVITGVPIVYPRLTYVEGALSFLVSSKLKNLSIFQKDGALASICNQFGEPELLDDLNDHWTAEIHMEERRKLIERLQEFARTRGIRVTLVAGDVHCCGIGRFATEQGKIKPENDYRYMTQIVSSAIMNIPPPNAVIRMCHYSAKKYMLDNFTNEKMFEIFTKDVNEQDPPNNNKKLLARRNFASFAEDPAIGAFYVSIHVQKDTNNGTKSYSYTIPPLVISNSLV</sequence>
<evidence type="ECO:0000313" key="2">
    <source>
        <dbReference type="EMBL" id="PVV04656.1"/>
    </source>
</evidence>
<dbReference type="AlphaFoldDB" id="A0A2T9ZJ64"/>